<proteinExistence type="predicted"/>
<dbReference type="EMBL" id="JABSTU010000010">
    <property type="protein sequence ID" value="KAH8018592.1"/>
    <property type="molecule type" value="Genomic_DNA"/>
</dbReference>
<organism evidence="1 2">
    <name type="scientific">Rhipicephalus microplus</name>
    <name type="common">Cattle tick</name>
    <name type="synonym">Boophilus microplus</name>
    <dbReference type="NCBI Taxonomy" id="6941"/>
    <lineage>
        <taxon>Eukaryota</taxon>
        <taxon>Metazoa</taxon>
        <taxon>Ecdysozoa</taxon>
        <taxon>Arthropoda</taxon>
        <taxon>Chelicerata</taxon>
        <taxon>Arachnida</taxon>
        <taxon>Acari</taxon>
        <taxon>Parasitiformes</taxon>
        <taxon>Ixodida</taxon>
        <taxon>Ixodoidea</taxon>
        <taxon>Ixodidae</taxon>
        <taxon>Rhipicephalinae</taxon>
        <taxon>Rhipicephalus</taxon>
        <taxon>Boophilus</taxon>
    </lineage>
</organism>
<reference evidence="1" key="2">
    <citation type="submission" date="2021-09" db="EMBL/GenBank/DDBJ databases">
        <authorList>
            <person name="Jia N."/>
            <person name="Wang J."/>
            <person name="Shi W."/>
            <person name="Du L."/>
            <person name="Sun Y."/>
            <person name="Zhan W."/>
            <person name="Jiang J."/>
            <person name="Wang Q."/>
            <person name="Zhang B."/>
            <person name="Ji P."/>
            <person name="Sakyi L.B."/>
            <person name="Cui X."/>
            <person name="Yuan T."/>
            <person name="Jiang B."/>
            <person name="Yang W."/>
            <person name="Lam T.T.-Y."/>
            <person name="Chang Q."/>
            <person name="Ding S."/>
            <person name="Wang X."/>
            <person name="Zhu J."/>
            <person name="Ruan X."/>
            <person name="Zhao L."/>
            <person name="Wei J."/>
            <person name="Que T."/>
            <person name="Du C."/>
            <person name="Cheng J."/>
            <person name="Dai P."/>
            <person name="Han X."/>
            <person name="Huang E."/>
            <person name="Gao Y."/>
            <person name="Liu J."/>
            <person name="Shao H."/>
            <person name="Ye R."/>
            <person name="Li L."/>
            <person name="Wei W."/>
            <person name="Wang X."/>
            <person name="Wang C."/>
            <person name="Huo Q."/>
            <person name="Li W."/>
            <person name="Guo W."/>
            <person name="Chen H."/>
            <person name="Chen S."/>
            <person name="Zhou L."/>
            <person name="Zhou L."/>
            <person name="Ni X."/>
            <person name="Tian J."/>
            <person name="Zhou Y."/>
            <person name="Sheng Y."/>
            <person name="Liu T."/>
            <person name="Pan Y."/>
            <person name="Xia L."/>
            <person name="Li J."/>
            <person name="Zhao F."/>
            <person name="Cao W."/>
        </authorList>
    </citation>
    <scope>NUCLEOTIDE SEQUENCE</scope>
    <source>
        <strain evidence="1">Rmic-2018</strain>
        <tissue evidence="1">Larvae</tissue>
    </source>
</reference>
<evidence type="ECO:0000313" key="1">
    <source>
        <dbReference type="EMBL" id="KAH8018592.1"/>
    </source>
</evidence>
<sequence length="182" mass="20076">MATSKKVINIPKYSGAPEDIPFDKLLRLLEEPTTERGSVARRRSGFERLRTALTVDAELARGLPNLGPTDKSRRRRGLKVQLPRPGLLCATWERPRERSRFFFRIAAWHPPTGKAAFPSRLKGALEGPHQSLIGLRLHQALLVAAAPIATRQPRRSARIGSRCAQVASNFCTSPGTASMFSG</sequence>
<evidence type="ECO:0000313" key="2">
    <source>
        <dbReference type="Proteomes" id="UP000821866"/>
    </source>
</evidence>
<accession>A0A9J6D997</accession>
<gene>
    <name evidence="1" type="ORF">HPB51_009031</name>
</gene>
<name>A0A9J6D997_RHIMP</name>
<reference evidence="1" key="1">
    <citation type="journal article" date="2020" name="Cell">
        <title>Large-Scale Comparative Analyses of Tick Genomes Elucidate Their Genetic Diversity and Vector Capacities.</title>
        <authorList>
            <consortium name="Tick Genome and Microbiome Consortium (TIGMIC)"/>
            <person name="Jia N."/>
            <person name="Wang J."/>
            <person name="Shi W."/>
            <person name="Du L."/>
            <person name="Sun Y."/>
            <person name="Zhan W."/>
            <person name="Jiang J.F."/>
            <person name="Wang Q."/>
            <person name="Zhang B."/>
            <person name="Ji P."/>
            <person name="Bell-Sakyi L."/>
            <person name="Cui X.M."/>
            <person name="Yuan T.T."/>
            <person name="Jiang B.G."/>
            <person name="Yang W.F."/>
            <person name="Lam T.T."/>
            <person name="Chang Q.C."/>
            <person name="Ding S.J."/>
            <person name="Wang X.J."/>
            <person name="Zhu J.G."/>
            <person name="Ruan X.D."/>
            <person name="Zhao L."/>
            <person name="Wei J.T."/>
            <person name="Ye R.Z."/>
            <person name="Que T.C."/>
            <person name="Du C.H."/>
            <person name="Zhou Y.H."/>
            <person name="Cheng J.X."/>
            <person name="Dai P.F."/>
            <person name="Guo W.B."/>
            <person name="Han X.H."/>
            <person name="Huang E.J."/>
            <person name="Li L.F."/>
            <person name="Wei W."/>
            <person name="Gao Y.C."/>
            <person name="Liu J.Z."/>
            <person name="Shao H.Z."/>
            <person name="Wang X."/>
            <person name="Wang C.C."/>
            <person name="Yang T.C."/>
            <person name="Huo Q.B."/>
            <person name="Li W."/>
            <person name="Chen H.Y."/>
            <person name="Chen S.E."/>
            <person name="Zhou L.G."/>
            <person name="Ni X.B."/>
            <person name="Tian J.H."/>
            <person name="Sheng Y."/>
            <person name="Liu T."/>
            <person name="Pan Y.S."/>
            <person name="Xia L.Y."/>
            <person name="Li J."/>
            <person name="Zhao F."/>
            <person name="Cao W.C."/>
        </authorList>
    </citation>
    <scope>NUCLEOTIDE SEQUENCE</scope>
    <source>
        <strain evidence="1">Rmic-2018</strain>
    </source>
</reference>
<protein>
    <submittedName>
        <fullName evidence="1">Uncharacterized protein</fullName>
    </submittedName>
</protein>
<comment type="caution">
    <text evidence="1">The sequence shown here is derived from an EMBL/GenBank/DDBJ whole genome shotgun (WGS) entry which is preliminary data.</text>
</comment>
<dbReference type="AlphaFoldDB" id="A0A9J6D997"/>
<keyword evidence="2" id="KW-1185">Reference proteome</keyword>
<dbReference type="Proteomes" id="UP000821866">
    <property type="component" value="Chromosome 8"/>
</dbReference>